<dbReference type="AlphaFoldDB" id="A0A5E5NYK3"/>
<feature type="chain" id="PRO_5025487390" evidence="2">
    <location>
        <begin position="23"/>
        <end position="126"/>
    </location>
</feature>
<reference evidence="3 4" key="1">
    <citation type="submission" date="2019-08" db="EMBL/GenBank/DDBJ databases">
        <authorList>
            <person name="Peeters C."/>
        </authorList>
    </citation>
    <scope>NUCLEOTIDE SEQUENCE [LARGE SCALE GENOMIC DNA]</scope>
    <source>
        <strain evidence="3 4">LMG 18089</strain>
    </source>
</reference>
<feature type="signal peptide" evidence="2">
    <location>
        <begin position="1"/>
        <end position="22"/>
    </location>
</feature>
<evidence type="ECO:0000256" key="1">
    <source>
        <dbReference type="SAM" id="MobiDB-lite"/>
    </source>
</evidence>
<evidence type="ECO:0000256" key="2">
    <source>
        <dbReference type="SAM" id="SignalP"/>
    </source>
</evidence>
<protein>
    <submittedName>
        <fullName evidence="3">Uncharacterized protein</fullName>
    </submittedName>
</protein>
<dbReference type="Proteomes" id="UP000364291">
    <property type="component" value="Unassembled WGS sequence"/>
</dbReference>
<feature type="compositionally biased region" description="Basic and acidic residues" evidence="1">
    <location>
        <begin position="63"/>
        <end position="79"/>
    </location>
</feature>
<name>A0A5E5NYK3_9BURK</name>
<sequence length="126" mass="13908">MPRPAWKSLFAAVFFLPGTVFCAEASHSASCEETYLKVPCDNHGAYTCRQKYRELASCQQAERREREEKQRQAKAKSADANEQAVQLVNKANSKLRTPSGDHAPAGVVSPRLNDHTSAPREGGQSF</sequence>
<proteinExistence type="predicted"/>
<evidence type="ECO:0000313" key="3">
    <source>
        <dbReference type="EMBL" id="VVG69368.1"/>
    </source>
</evidence>
<gene>
    <name evidence="3" type="ORF">PAP18089_00321</name>
</gene>
<feature type="region of interest" description="Disordered" evidence="1">
    <location>
        <begin position="63"/>
        <end position="126"/>
    </location>
</feature>
<organism evidence="3 4">
    <name type="scientific">Pandoraea apista</name>
    <dbReference type="NCBI Taxonomy" id="93218"/>
    <lineage>
        <taxon>Bacteria</taxon>
        <taxon>Pseudomonadati</taxon>
        <taxon>Pseudomonadota</taxon>
        <taxon>Betaproteobacteria</taxon>
        <taxon>Burkholderiales</taxon>
        <taxon>Burkholderiaceae</taxon>
        <taxon>Pandoraea</taxon>
    </lineage>
</organism>
<evidence type="ECO:0000313" key="4">
    <source>
        <dbReference type="Proteomes" id="UP000364291"/>
    </source>
</evidence>
<feature type="compositionally biased region" description="Polar residues" evidence="1">
    <location>
        <begin position="83"/>
        <end position="96"/>
    </location>
</feature>
<accession>A0A5E5NYK3</accession>
<dbReference type="EMBL" id="CABPSX010000001">
    <property type="protein sequence ID" value="VVG69368.1"/>
    <property type="molecule type" value="Genomic_DNA"/>
</dbReference>
<keyword evidence="2" id="KW-0732">Signal</keyword>